<accession>Q54TC0</accession>
<keyword evidence="8" id="KW-0407">Ion channel</keyword>
<dbReference type="EMBL" id="AAFI02000043">
    <property type="protein sequence ID" value="EAL66529.1"/>
    <property type="molecule type" value="Genomic_DNA"/>
</dbReference>
<evidence type="ECO:0000256" key="2">
    <source>
        <dbReference type="ARBA" id="ARBA00007079"/>
    </source>
</evidence>
<proteinExistence type="inferred from homology"/>
<evidence type="ECO:0000256" key="5">
    <source>
        <dbReference type="ARBA" id="ARBA00022989"/>
    </source>
</evidence>
<evidence type="ECO:0000256" key="1">
    <source>
        <dbReference type="ARBA" id="ARBA00004141"/>
    </source>
</evidence>
<evidence type="ECO:0000256" key="3">
    <source>
        <dbReference type="ARBA" id="ARBA00022448"/>
    </source>
</evidence>
<feature type="transmembrane region" description="Helical" evidence="9">
    <location>
        <begin position="749"/>
        <end position="765"/>
    </location>
</feature>
<feature type="transmembrane region" description="Helical" evidence="9">
    <location>
        <begin position="724"/>
        <end position="743"/>
    </location>
</feature>
<dbReference type="AlphaFoldDB" id="Q54TC0"/>
<feature type="transmembrane region" description="Helical" evidence="9">
    <location>
        <begin position="692"/>
        <end position="712"/>
    </location>
</feature>
<keyword evidence="5 9" id="KW-1133">Transmembrane helix</keyword>
<feature type="transmembrane region" description="Helical" evidence="9">
    <location>
        <begin position="17"/>
        <end position="38"/>
    </location>
</feature>
<dbReference type="OMA" id="WELIRYG"/>
<dbReference type="PaxDb" id="44689-DDB0218335"/>
<dbReference type="Pfam" id="PF11744">
    <property type="entry name" value="ALMT"/>
    <property type="match status" value="1"/>
</dbReference>
<reference evidence="10 11" key="1">
    <citation type="journal article" date="2005" name="Nature">
        <title>The genome of the social amoeba Dictyostelium discoideum.</title>
        <authorList>
            <consortium name="The Dictyostelium discoideum Sequencing Consortium"/>
            <person name="Eichinger L."/>
            <person name="Pachebat J.A."/>
            <person name="Glockner G."/>
            <person name="Rajandream M.A."/>
            <person name="Sucgang R."/>
            <person name="Berriman M."/>
            <person name="Song J."/>
            <person name="Olsen R."/>
            <person name="Szafranski K."/>
            <person name="Xu Q."/>
            <person name="Tunggal B."/>
            <person name="Kummerfeld S."/>
            <person name="Madera M."/>
            <person name="Konfortov B.A."/>
            <person name="Rivero F."/>
            <person name="Bankier A.T."/>
            <person name="Lehmann R."/>
            <person name="Hamlin N."/>
            <person name="Davies R."/>
            <person name="Gaudet P."/>
            <person name="Fey P."/>
            <person name="Pilcher K."/>
            <person name="Chen G."/>
            <person name="Saunders D."/>
            <person name="Sodergren E."/>
            <person name="Davis P."/>
            <person name="Kerhornou A."/>
            <person name="Nie X."/>
            <person name="Hall N."/>
            <person name="Anjard C."/>
            <person name="Hemphill L."/>
            <person name="Bason N."/>
            <person name="Farbrother P."/>
            <person name="Desany B."/>
            <person name="Just E."/>
            <person name="Morio T."/>
            <person name="Rost R."/>
            <person name="Churcher C."/>
            <person name="Cooper J."/>
            <person name="Haydock S."/>
            <person name="van Driessche N."/>
            <person name="Cronin A."/>
            <person name="Goodhead I."/>
            <person name="Muzny D."/>
            <person name="Mourier T."/>
            <person name="Pain A."/>
            <person name="Lu M."/>
            <person name="Harper D."/>
            <person name="Lindsay R."/>
            <person name="Hauser H."/>
            <person name="James K."/>
            <person name="Quiles M."/>
            <person name="Madan Babu M."/>
            <person name="Saito T."/>
            <person name="Buchrieser C."/>
            <person name="Wardroper A."/>
            <person name="Felder M."/>
            <person name="Thangavelu M."/>
            <person name="Johnson D."/>
            <person name="Knights A."/>
            <person name="Loulseged H."/>
            <person name="Mungall K."/>
            <person name="Oliver K."/>
            <person name="Price C."/>
            <person name="Quail M.A."/>
            <person name="Urushihara H."/>
            <person name="Hernandez J."/>
            <person name="Rabbinowitsch E."/>
            <person name="Steffen D."/>
            <person name="Sanders M."/>
            <person name="Ma J."/>
            <person name="Kohara Y."/>
            <person name="Sharp S."/>
            <person name="Simmonds M."/>
            <person name="Spiegler S."/>
            <person name="Tivey A."/>
            <person name="Sugano S."/>
            <person name="White B."/>
            <person name="Walker D."/>
            <person name="Woodward J."/>
            <person name="Winckler T."/>
            <person name="Tanaka Y."/>
            <person name="Shaulsky G."/>
            <person name="Schleicher M."/>
            <person name="Weinstock G."/>
            <person name="Rosenthal A."/>
            <person name="Cox E.C."/>
            <person name="Chisholm R.L."/>
            <person name="Gibbs R."/>
            <person name="Loomis W.F."/>
            <person name="Platzer M."/>
            <person name="Kay R.R."/>
            <person name="Williams J."/>
            <person name="Dear P.H."/>
            <person name="Noegel A.A."/>
            <person name="Barrell B."/>
            <person name="Kuspa A."/>
        </authorList>
    </citation>
    <scope>NUCLEOTIDE SEQUENCE [LARGE SCALE GENOMIC DNA]</scope>
    <source>
        <strain evidence="10 11">AX4</strain>
    </source>
</reference>
<keyword evidence="3" id="KW-0813">Transport</keyword>
<dbReference type="eggNOG" id="ENOG502RCKU">
    <property type="taxonomic scope" value="Eukaryota"/>
</dbReference>
<evidence type="ECO:0000313" key="10">
    <source>
        <dbReference type="EMBL" id="EAL66529.1"/>
    </source>
</evidence>
<dbReference type="STRING" id="44689.Q54TC0"/>
<dbReference type="GO" id="GO:0015743">
    <property type="term" value="P:malate transport"/>
    <property type="evidence" value="ECO:0007669"/>
    <property type="project" value="InterPro"/>
</dbReference>
<feature type="transmembrane region" description="Helical" evidence="9">
    <location>
        <begin position="590"/>
        <end position="607"/>
    </location>
</feature>
<dbReference type="GO" id="GO:0016020">
    <property type="term" value="C:membrane"/>
    <property type="evidence" value="ECO:0007669"/>
    <property type="project" value="UniProtKB-SubCell"/>
</dbReference>
<dbReference type="RefSeq" id="XP_640469.1">
    <property type="nucleotide sequence ID" value="XM_635377.1"/>
</dbReference>
<protein>
    <submittedName>
        <fullName evidence="10">Uncharacterized protein</fullName>
    </submittedName>
</protein>
<feature type="transmembrane region" description="Helical" evidence="9">
    <location>
        <begin position="140"/>
        <end position="158"/>
    </location>
</feature>
<keyword evidence="6" id="KW-0406">Ion transport</keyword>
<dbReference type="PhylomeDB" id="Q54TC0"/>
<dbReference type="dictyBase" id="DDB_G0281939"/>
<evidence type="ECO:0000256" key="8">
    <source>
        <dbReference type="ARBA" id="ARBA00023303"/>
    </source>
</evidence>
<gene>
    <name evidence="10" type="ORF">DDB_G0281939</name>
</gene>
<dbReference type="KEGG" id="ddi:DDB_G0281939"/>
<comment type="subcellular location">
    <subcellularLocation>
        <location evidence="1">Membrane</location>
        <topology evidence="1">Multi-pass membrane protein</topology>
    </subcellularLocation>
</comment>
<feature type="transmembrane region" description="Helical" evidence="9">
    <location>
        <begin position="199"/>
        <end position="220"/>
    </location>
</feature>
<keyword evidence="4 9" id="KW-0812">Transmembrane</keyword>
<evidence type="ECO:0000256" key="4">
    <source>
        <dbReference type="ARBA" id="ARBA00022692"/>
    </source>
</evidence>
<dbReference type="InterPro" id="IPR020966">
    <property type="entry name" value="ALMT"/>
</dbReference>
<comment type="similarity">
    <text evidence="2">Belongs to the aromatic acid exporter (TC 2.A.85) family.</text>
</comment>
<evidence type="ECO:0000256" key="7">
    <source>
        <dbReference type="ARBA" id="ARBA00023136"/>
    </source>
</evidence>
<dbReference type="Proteomes" id="UP000002195">
    <property type="component" value="Unassembled WGS sequence"/>
</dbReference>
<feature type="transmembrane region" description="Helical" evidence="9">
    <location>
        <begin position="170"/>
        <end position="187"/>
    </location>
</feature>
<keyword evidence="11" id="KW-1185">Reference proteome</keyword>
<evidence type="ECO:0000313" key="11">
    <source>
        <dbReference type="Proteomes" id="UP000002195"/>
    </source>
</evidence>
<dbReference type="FunCoup" id="Q54TC0">
    <property type="interactions" value="744"/>
</dbReference>
<organism evidence="10 11">
    <name type="scientific">Dictyostelium discoideum</name>
    <name type="common">Social amoeba</name>
    <dbReference type="NCBI Taxonomy" id="44689"/>
    <lineage>
        <taxon>Eukaryota</taxon>
        <taxon>Amoebozoa</taxon>
        <taxon>Evosea</taxon>
        <taxon>Eumycetozoa</taxon>
        <taxon>Dictyostelia</taxon>
        <taxon>Dictyosteliales</taxon>
        <taxon>Dictyosteliaceae</taxon>
        <taxon>Dictyostelium</taxon>
    </lineage>
</organism>
<dbReference type="GeneID" id="8623282"/>
<sequence length="1109" mass="127737">MVGMTGLRNSWVLNLDIFSFFFFIFFFFLFLKNILLLWPMMTQRFFLNLTLTQLISLTIVKVSLVEALAVSVSAIVAILPWKDWGIIWSDGTLIYTPIMCLMVTNNVSSFTNIHLSITMLIGTLIACFYAFIIMLITRDIVWITFFPTFIFYYVITATCNIPNRKWMTGLFLKVCFLYLFMTLYFTKIENMNNDIVEDIYSMLFVVATVIVSSLVFPTLASRLIFGKVVKTLNSTRTYFLLIGNLFEEKLGKTSGKINNQIFTNTFQQLIKEQQDKQNSKSNVIPEKPMLNFSLKSQLNPTQEIPMNIYSIGVTPLLKSQTSIDQYEIPEEKLKLPLSRSMNNNSNRSAVVLDIGRHRSTTTNTTSTTANRVRSKSVLSTQNLKEKIEIIKNQNLNPLEEEMQILEIELTNRIATMTNLLSESRSERWNDDLNDNYDKLISMFEMTLKQLISIKSSIENGFNQNSIDELIQPLIPFIQCLIEEVYLQMGIMIEILKNQNFNINDNDSIFKVLLKSFDETQELVDRVKGAFKQVVKEYQETNIQLLSNDDLTKAHFFVHGILSFSLQQRQFADILINVKKQQHSYSVRWELIRYGLLMVLFGFPLMIIKRCKFIKNKLFGSGGSTNGSSSSGGSTSGEIKKDNNLILIFKWIHFNYFKDDKWRFPLQMSISLTSGTIPFFFVGDGVSDSSGMFVTFGVWTVTTIVFIIGPSVGASITQGFRESRGTLGGAIVGFAVSLLCSHIPTPYKEIVIIVFVFIFTFFISYPHQNKIHSQSAEICELTFLLVLLGQNLSHDFDYMFAVLRTVHIIFGVIWNALICLIVFPFFSYKNTRIKIFQITNSLSDTFINIIINGLRMNEQINHNHNQHGDNQDKNNIKNILINYDKNFNNNNNNNYFDNINNIIKLQIGTLESVKYLRENMKKEIYESLKEIRIGIDGIRDSLSSVESELYFVSPSKTVKYYSLTENLINCSTRLISLENSFDPIFIDLIILSMFNLNRPLNDLFQQLISSKSDIKLLMAGKFKSSSNGDDIFKHCQLINEKWDLVKQEFKSIRLFLLKEGLFHILHPHQIQFGSGIHSIELFIQSFILLFEDLRSIKDETSYLKQFLKLK</sequence>
<name>Q54TC0_DICDI</name>
<evidence type="ECO:0000256" key="9">
    <source>
        <dbReference type="SAM" id="Phobius"/>
    </source>
</evidence>
<dbReference type="GO" id="GO:0034220">
    <property type="term" value="P:monoatomic ion transmembrane transport"/>
    <property type="evidence" value="ECO:0007669"/>
    <property type="project" value="UniProtKB-KW"/>
</dbReference>
<evidence type="ECO:0000256" key="6">
    <source>
        <dbReference type="ARBA" id="ARBA00023065"/>
    </source>
</evidence>
<keyword evidence="7 9" id="KW-0472">Membrane</keyword>
<dbReference type="HOGENOM" id="CLU_268577_0_0_1"/>
<dbReference type="InParanoid" id="Q54TC0"/>
<feature type="transmembrane region" description="Helical" evidence="9">
    <location>
        <begin position="805"/>
        <end position="825"/>
    </location>
</feature>
<dbReference type="PANTHER" id="PTHR31086">
    <property type="entry name" value="ALUMINUM-ACTIVATED MALATE TRANSPORTER 10"/>
    <property type="match status" value="1"/>
</dbReference>
<comment type="caution">
    <text evidence="10">The sequence shown here is derived from an EMBL/GenBank/DDBJ whole genome shotgun (WGS) entry which is preliminary data.</text>
</comment>
<dbReference type="VEuPathDB" id="AmoebaDB:DDB_G0281939"/>
<feature type="transmembrane region" description="Helical" evidence="9">
    <location>
        <begin position="115"/>
        <end position="134"/>
    </location>
</feature>
<feature type="transmembrane region" description="Helical" evidence="9">
    <location>
        <begin position="59"/>
        <end position="79"/>
    </location>
</feature>
<feature type="transmembrane region" description="Helical" evidence="9">
    <location>
        <begin position="85"/>
        <end position="103"/>
    </location>
</feature>